<keyword evidence="1" id="KW-0175">Coiled coil</keyword>
<reference evidence="3 4" key="1">
    <citation type="submission" date="2024-04" db="EMBL/GenBank/DDBJ databases">
        <authorList>
            <person name="Fracassetti M."/>
        </authorList>
    </citation>
    <scope>NUCLEOTIDE SEQUENCE [LARGE SCALE GENOMIC DNA]</scope>
</reference>
<keyword evidence="4" id="KW-1185">Reference proteome</keyword>
<dbReference type="AlphaFoldDB" id="A0AAV2EQM1"/>
<evidence type="ECO:0000313" key="3">
    <source>
        <dbReference type="EMBL" id="CAL1388012.1"/>
    </source>
</evidence>
<feature type="compositionally biased region" description="Acidic residues" evidence="2">
    <location>
        <begin position="149"/>
        <end position="170"/>
    </location>
</feature>
<protein>
    <submittedName>
        <fullName evidence="3">Uncharacterized protein</fullName>
    </submittedName>
</protein>
<evidence type="ECO:0000256" key="1">
    <source>
        <dbReference type="SAM" id="Coils"/>
    </source>
</evidence>
<gene>
    <name evidence="3" type="ORF">LTRI10_LOCUS28961</name>
</gene>
<accession>A0AAV2EQM1</accession>
<feature type="coiled-coil region" evidence="1">
    <location>
        <begin position="30"/>
        <end position="57"/>
    </location>
</feature>
<name>A0AAV2EQM1_9ROSI</name>
<evidence type="ECO:0000313" key="4">
    <source>
        <dbReference type="Proteomes" id="UP001497516"/>
    </source>
</evidence>
<proteinExistence type="predicted"/>
<evidence type="ECO:0000256" key="2">
    <source>
        <dbReference type="SAM" id="MobiDB-lite"/>
    </source>
</evidence>
<sequence>MEEVRPALERGFEEKLAKKKEEMVAEKEAHQAVIEERDKLQAKLQQSKQIEKTLLEEQESLSKEVASLKLDKTALLENHESDLAAFRAEAGPAYVGSAEFQALDRAKYQKIVGDVVAAIRHLFRQELPDVVWETNLVLDAIGGWTDADVNSEADDGEEDEGGDAEDDDEGSERSRSV</sequence>
<dbReference type="Proteomes" id="UP001497516">
    <property type="component" value="Chromosome 5"/>
</dbReference>
<organism evidence="3 4">
    <name type="scientific">Linum trigynum</name>
    <dbReference type="NCBI Taxonomy" id="586398"/>
    <lineage>
        <taxon>Eukaryota</taxon>
        <taxon>Viridiplantae</taxon>
        <taxon>Streptophyta</taxon>
        <taxon>Embryophyta</taxon>
        <taxon>Tracheophyta</taxon>
        <taxon>Spermatophyta</taxon>
        <taxon>Magnoliopsida</taxon>
        <taxon>eudicotyledons</taxon>
        <taxon>Gunneridae</taxon>
        <taxon>Pentapetalae</taxon>
        <taxon>rosids</taxon>
        <taxon>fabids</taxon>
        <taxon>Malpighiales</taxon>
        <taxon>Linaceae</taxon>
        <taxon>Linum</taxon>
    </lineage>
</organism>
<feature type="region of interest" description="Disordered" evidence="2">
    <location>
        <begin position="146"/>
        <end position="177"/>
    </location>
</feature>
<dbReference type="EMBL" id="OZ034818">
    <property type="protein sequence ID" value="CAL1388012.1"/>
    <property type="molecule type" value="Genomic_DNA"/>
</dbReference>